<accession>A0ABD6AXY6</accession>
<dbReference type="EMBL" id="JBHUDC010000007">
    <property type="protein sequence ID" value="MFD1514461.1"/>
    <property type="molecule type" value="Genomic_DNA"/>
</dbReference>
<proteinExistence type="predicted"/>
<reference evidence="1 2" key="1">
    <citation type="journal article" date="2019" name="Int. J. Syst. Evol. Microbiol.">
        <title>The Global Catalogue of Microorganisms (GCM) 10K type strain sequencing project: providing services to taxonomists for standard genome sequencing and annotation.</title>
        <authorList>
            <consortium name="The Broad Institute Genomics Platform"/>
            <consortium name="The Broad Institute Genome Sequencing Center for Infectious Disease"/>
            <person name="Wu L."/>
            <person name="Ma J."/>
        </authorList>
    </citation>
    <scope>NUCLEOTIDE SEQUENCE [LARGE SCALE GENOMIC DNA]</scope>
    <source>
        <strain evidence="1 2">CGMCC 1.12563</strain>
    </source>
</reference>
<protein>
    <submittedName>
        <fullName evidence="1">Uncharacterized protein</fullName>
    </submittedName>
</protein>
<comment type="caution">
    <text evidence="1">The sequence shown here is derived from an EMBL/GenBank/DDBJ whole genome shotgun (WGS) entry which is preliminary data.</text>
</comment>
<dbReference type="RefSeq" id="WP_267902945.1">
    <property type="nucleotide sequence ID" value="NZ_JALXFV010000007.1"/>
</dbReference>
<dbReference type="AlphaFoldDB" id="A0ABD6AXY6"/>
<keyword evidence="2" id="KW-1185">Reference proteome</keyword>
<organism evidence="1 2">
    <name type="scientific">Halomarina rubra</name>
    <dbReference type="NCBI Taxonomy" id="2071873"/>
    <lineage>
        <taxon>Archaea</taxon>
        <taxon>Methanobacteriati</taxon>
        <taxon>Methanobacteriota</taxon>
        <taxon>Stenosarchaea group</taxon>
        <taxon>Halobacteria</taxon>
        <taxon>Halobacteriales</taxon>
        <taxon>Natronomonadaceae</taxon>
        <taxon>Halomarina</taxon>
    </lineage>
</organism>
<dbReference type="Proteomes" id="UP001597187">
    <property type="component" value="Unassembled WGS sequence"/>
</dbReference>
<sequence>MDRVPRGSPYDMSYAERELGWVFPTTAVAWVAEHIDTQRS</sequence>
<name>A0ABD6AXY6_9EURY</name>
<evidence type="ECO:0000313" key="1">
    <source>
        <dbReference type="EMBL" id="MFD1514461.1"/>
    </source>
</evidence>
<gene>
    <name evidence="1" type="ORF">ACFSBT_14360</name>
</gene>
<evidence type="ECO:0000313" key="2">
    <source>
        <dbReference type="Proteomes" id="UP001597187"/>
    </source>
</evidence>